<dbReference type="OrthoDB" id="7665907at2"/>
<name>A0A0W7WEG4_9RHOB</name>
<dbReference type="Gene3D" id="3.90.550.10">
    <property type="entry name" value="Spore Coat Polysaccharide Biosynthesis Protein SpsA, Chain A"/>
    <property type="match status" value="1"/>
</dbReference>
<keyword evidence="4" id="KW-1133">Transmembrane helix</keyword>
<keyword evidence="7" id="KW-1185">Reference proteome</keyword>
<sequence>MSVGQRETGAGRLVAVVVTCNRLTQLQVTLPRLLESPPGELHAVVVIDNASTDGTWAWLEAQIDPRLLVRHSPVNRGGAGGFAAGARLAVERFDPDWLLMMDDDARPEPGALRAFHALEHGACEAVAAAVYFPGGQICEMNRPSRNPFWHGREFIETLRRGRSGFHLSPADYAAPTGRRVDVTSFVGFFLSRRGLEMAGFPDPSLFLYADDGLYTLGLSRAGGRIRFEPTVRFEHDCSTFGAAQRGQFRPLWKTYYYHRNLLMLYRLAAGWLFWPALCLILPKWLLKTRAHPGMRGRFIGLMLRAVRDGLVRRTGVPHETVLRWSGEDAGV</sequence>
<dbReference type="Pfam" id="PF00535">
    <property type="entry name" value="Glycos_transf_2"/>
    <property type="match status" value="1"/>
</dbReference>
<dbReference type="SUPFAM" id="SSF53448">
    <property type="entry name" value="Nucleotide-diphospho-sugar transferases"/>
    <property type="match status" value="1"/>
</dbReference>
<feature type="transmembrane region" description="Helical" evidence="4">
    <location>
        <begin position="263"/>
        <end position="286"/>
    </location>
</feature>
<dbReference type="RefSeq" id="WP_058863985.1">
    <property type="nucleotide sequence ID" value="NZ_LPXO01000019.1"/>
</dbReference>
<dbReference type="GO" id="GO:0016757">
    <property type="term" value="F:glycosyltransferase activity"/>
    <property type="evidence" value="ECO:0007669"/>
    <property type="project" value="UniProtKB-KW"/>
</dbReference>
<keyword evidence="4" id="KW-0812">Transmembrane</keyword>
<keyword evidence="4" id="KW-0472">Membrane</keyword>
<proteinExistence type="inferred from homology"/>
<protein>
    <submittedName>
        <fullName evidence="6">Glycosyltransferase</fullName>
    </submittedName>
</protein>
<dbReference type="PANTHER" id="PTHR43179:SF12">
    <property type="entry name" value="GALACTOFURANOSYLTRANSFERASE GLFT2"/>
    <property type="match status" value="1"/>
</dbReference>
<gene>
    <name evidence="6" type="ORF">AVJ23_19885</name>
</gene>
<evidence type="ECO:0000256" key="2">
    <source>
        <dbReference type="ARBA" id="ARBA00022676"/>
    </source>
</evidence>
<dbReference type="PANTHER" id="PTHR43179">
    <property type="entry name" value="RHAMNOSYLTRANSFERASE WBBL"/>
    <property type="match status" value="1"/>
</dbReference>
<dbReference type="Proteomes" id="UP000054396">
    <property type="component" value="Unassembled WGS sequence"/>
</dbReference>
<comment type="similarity">
    <text evidence="1">Belongs to the glycosyltransferase 2 family.</text>
</comment>
<accession>A0A0W7WEG4</accession>
<dbReference type="InterPro" id="IPR029044">
    <property type="entry name" value="Nucleotide-diphossugar_trans"/>
</dbReference>
<dbReference type="EMBL" id="LPXO01000019">
    <property type="protein sequence ID" value="KUF08953.1"/>
    <property type="molecule type" value="Genomic_DNA"/>
</dbReference>
<dbReference type="AlphaFoldDB" id="A0A0W7WEG4"/>
<keyword evidence="3 6" id="KW-0808">Transferase</keyword>
<feature type="domain" description="Glycosyltransferase 2-like" evidence="5">
    <location>
        <begin position="16"/>
        <end position="162"/>
    </location>
</feature>
<dbReference type="InterPro" id="IPR001173">
    <property type="entry name" value="Glyco_trans_2-like"/>
</dbReference>
<evidence type="ECO:0000313" key="6">
    <source>
        <dbReference type="EMBL" id="KUF08953.1"/>
    </source>
</evidence>
<reference evidence="6 7" key="1">
    <citation type="submission" date="2015-12" db="EMBL/GenBank/DDBJ databases">
        <authorList>
            <person name="Shamseldin A."/>
            <person name="Moawad H."/>
            <person name="Abd El-Rahim W.M."/>
            <person name="Sadowsky M.J."/>
        </authorList>
    </citation>
    <scope>NUCLEOTIDE SEQUENCE [LARGE SCALE GENOMIC DNA]</scope>
    <source>
        <strain evidence="6 7">SJ5A-1</strain>
    </source>
</reference>
<evidence type="ECO:0000313" key="7">
    <source>
        <dbReference type="Proteomes" id="UP000054396"/>
    </source>
</evidence>
<dbReference type="STRING" id="1685382.AVJ23_19885"/>
<evidence type="ECO:0000256" key="3">
    <source>
        <dbReference type="ARBA" id="ARBA00022679"/>
    </source>
</evidence>
<comment type="caution">
    <text evidence="6">The sequence shown here is derived from an EMBL/GenBank/DDBJ whole genome shotgun (WGS) entry which is preliminary data.</text>
</comment>
<keyword evidence="2" id="KW-0328">Glycosyltransferase</keyword>
<evidence type="ECO:0000259" key="5">
    <source>
        <dbReference type="Pfam" id="PF00535"/>
    </source>
</evidence>
<evidence type="ECO:0000256" key="1">
    <source>
        <dbReference type="ARBA" id="ARBA00006739"/>
    </source>
</evidence>
<organism evidence="6 7">
    <name type="scientific">Pseudoponticoccus marisrubri</name>
    <dbReference type="NCBI Taxonomy" id="1685382"/>
    <lineage>
        <taxon>Bacteria</taxon>
        <taxon>Pseudomonadati</taxon>
        <taxon>Pseudomonadota</taxon>
        <taxon>Alphaproteobacteria</taxon>
        <taxon>Rhodobacterales</taxon>
        <taxon>Roseobacteraceae</taxon>
        <taxon>Pseudoponticoccus</taxon>
    </lineage>
</organism>
<evidence type="ECO:0000256" key="4">
    <source>
        <dbReference type="SAM" id="Phobius"/>
    </source>
</evidence>